<dbReference type="Proteomes" id="UP001230220">
    <property type="component" value="Unassembled WGS sequence"/>
</dbReference>
<reference evidence="2 3" key="1">
    <citation type="submission" date="2023-07" db="EMBL/GenBank/DDBJ databases">
        <title>Genomic Encyclopedia of Type Strains, Phase IV (KMG-IV): sequencing the most valuable type-strain genomes for metagenomic binning, comparative biology and taxonomic classification.</title>
        <authorList>
            <person name="Goeker M."/>
        </authorList>
    </citation>
    <scope>NUCLEOTIDE SEQUENCE [LARGE SCALE GENOMIC DNA]</scope>
    <source>
        <strain evidence="2 3">DSM 16784</strain>
    </source>
</reference>
<accession>A0ABU0E348</accession>
<keyword evidence="3" id="KW-1185">Reference proteome</keyword>
<evidence type="ECO:0000313" key="2">
    <source>
        <dbReference type="EMBL" id="MDQ0361314.1"/>
    </source>
</evidence>
<comment type="caution">
    <text evidence="2">The sequence shown here is derived from an EMBL/GenBank/DDBJ whole genome shotgun (WGS) entry which is preliminary data.</text>
</comment>
<gene>
    <name evidence="2" type="ORF">J2S15_002061</name>
</gene>
<sequence>MKYLKLGDDLHASQLIYGVMRTADLSVEEMEELVKTALDEGVNFFDHADIYGAPDDGACEQLFGEVLKRHPEYRKKMILQTKCGIMHGSYDFSKKHILESVDKSLERLQTDYIDILLLHRPDALYEPEEIAEAFDELERAGKVRHFGVSNMPPMQIDYLQSKLNQKLIVNQLHFNPAHAGMLGPTLFMNTPEEPAYDRDGYIIDYTRLHNITIQAWSIFQPTSKDGTYLDNPKYQELNDCLEKYAKKYNVEKSAIVVAWIMRHPAHIQPIFGTTKVEHLKQLAKGVDIELDRLEWYDIYNHAVQEVQ</sequence>
<dbReference type="Gene3D" id="3.20.20.100">
    <property type="entry name" value="NADP-dependent oxidoreductase domain"/>
    <property type="match status" value="1"/>
</dbReference>
<dbReference type="Pfam" id="PF00248">
    <property type="entry name" value="Aldo_ket_red"/>
    <property type="match status" value="1"/>
</dbReference>
<feature type="domain" description="NADP-dependent oxidoreductase" evidence="1">
    <location>
        <begin position="15"/>
        <end position="298"/>
    </location>
</feature>
<dbReference type="InterPro" id="IPR023210">
    <property type="entry name" value="NADP_OxRdtase_dom"/>
</dbReference>
<dbReference type="PANTHER" id="PTHR43364:SF1">
    <property type="entry name" value="OXIDOREDUCTASE YDHF"/>
    <property type="match status" value="1"/>
</dbReference>
<name>A0ABU0E348_9FIRM</name>
<dbReference type="SUPFAM" id="SSF51430">
    <property type="entry name" value="NAD(P)-linked oxidoreductase"/>
    <property type="match status" value="1"/>
</dbReference>
<dbReference type="CDD" id="cd19092">
    <property type="entry name" value="AKR_BsYcsN_EcYdhF-like"/>
    <property type="match status" value="1"/>
</dbReference>
<protein>
    <submittedName>
        <fullName evidence="2">Oxidoreductase</fullName>
    </submittedName>
</protein>
<dbReference type="PRINTS" id="PR00069">
    <property type="entry name" value="ALDKETRDTASE"/>
</dbReference>
<dbReference type="RefSeq" id="WP_307407931.1">
    <property type="nucleotide sequence ID" value="NZ_JAUSUR010000003.1"/>
</dbReference>
<dbReference type="InterPro" id="IPR020471">
    <property type="entry name" value="AKR"/>
</dbReference>
<dbReference type="PANTHER" id="PTHR43364">
    <property type="entry name" value="NADH-SPECIFIC METHYLGLYOXAL REDUCTASE-RELATED"/>
    <property type="match status" value="1"/>
</dbReference>
<dbReference type="EMBL" id="JAUSUR010000003">
    <property type="protein sequence ID" value="MDQ0361314.1"/>
    <property type="molecule type" value="Genomic_DNA"/>
</dbReference>
<dbReference type="InterPro" id="IPR050523">
    <property type="entry name" value="AKR_Detox_Biosynth"/>
</dbReference>
<evidence type="ECO:0000313" key="3">
    <source>
        <dbReference type="Proteomes" id="UP001230220"/>
    </source>
</evidence>
<proteinExistence type="predicted"/>
<dbReference type="InterPro" id="IPR036812">
    <property type="entry name" value="NAD(P)_OxRdtase_dom_sf"/>
</dbReference>
<organism evidence="2 3">
    <name type="scientific">Breznakia pachnodae</name>
    <dbReference type="NCBI Taxonomy" id="265178"/>
    <lineage>
        <taxon>Bacteria</taxon>
        <taxon>Bacillati</taxon>
        <taxon>Bacillota</taxon>
        <taxon>Erysipelotrichia</taxon>
        <taxon>Erysipelotrichales</taxon>
        <taxon>Erysipelotrichaceae</taxon>
        <taxon>Breznakia</taxon>
    </lineage>
</organism>
<evidence type="ECO:0000259" key="1">
    <source>
        <dbReference type="Pfam" id="PF00248"/>
    </source>
</evidence>